<dbReference type="NCBIfam" id="TIGR00246">
    <property type="entry name" value="tRNA_RlmH_YbeA"/>
    <property type="match status" value="1"/>
</dbReference>
<feature type="binding site" evidence="7">
    <location>
        <position position="108"/>
    </location>
    <ligand>
        <name>S-adenosyl-L-methionine</name>
        <dbReference type="ChEBI" id="CHEBI:59789"/>
    </ligand>
</feature>
<feature type="binding site" evidence="7">
    <location>
        <position position="76"/>
    </location>
    <ligand>
        <name>S-adenosyl-L-methionine</name>
        <dbReference type="ChEBI" id="CHEBI:59789"/>
    </ligand>
</feature>
<dbReference type="PANTHER" id="PTHR33603:SF1">
    <property type="entry name" value="RIBOSOMAL RNA LARGE SUBUNIT METHYLTRANSFERASE H"/>
    <property type="match status" value="1"/>
</dbReference>
<evidence type="ECO:0000256" key="6">
    <source>
        <dbReference type="ARBA" id="ARBA00038303"/>
    </source>
</evidence>
<dbReference type="InterPro" id="IPR029028">
    <property type="entry name" value="Alpha/beta_knot_MTases"/>
</dbReference>
<accession>A0A386H6E1</accession>
<gene>
    <name evidence="7 8" type="primary">rlmH</name>
    <name evidence="8" type="ORF">D4Z93_12695</name>
</gene>
<dbReference type="EC" id="2.1.1.177" evidence="7"/>
<dbReference type="Pfam" id="PF02590">
    <property type="entry name" value="SPOUT_MTase"/>
    <property type="match status" value="1"/>
</dbReference>
<keyword evidence="2 7" id="KW-0698">rRNA processing</keyword>
<comment type="catalytic activity">
    <reaction evidence="7">
        <text>pseudouridine(1915) in 23S rRNA + S-adenosyl-L-methionine = N(3)-methylpseudouridine(1915) in 23S rRNA + S-adenosyl-L-homocysteine + H(+)</text>
        <dbReference type="Rhea" id="RHEA:42752"/>
        <dbReference type="Rhea" id="RHEA-COMP:10221"/>
        <dbReference type="Rhea" id="RHEA-COMP:10222"/>
        <dbReference type="ChEBI" id="CHEBI:15378"/>
        <dbReference type="ChEBI" id="CHEBI:57856"/>
        <dbReference type="ChEBI" id="CHEBI:59789"/>
        <dbReference type="ChEBI" id="CHEBI:65314"/>
        <dbReference type="ChEBI" id="CHEBI:74486"/>
        <dbReference type="EC" id="2.1.1.177"/>
    </reaction>
</comment>
<dbReference type="AlphaFoldDB" id="A0A386H6E1"/>
<evidence type="ECO:0000256" key="2">
    <source>
        <dbReference type="ARBA" id="ARBA00022552"/>
    </source>
</evidence>
<dbReference type="PANTHER" id="PTHR33603">
    <property type="entry name" value="METHYLTRANSFERASE"/>
    <property type="match status" value="1"/>
</dbReference>
<dbReference type="SUPFAM" id="SSF75217">
    <property type="entry name" value="alpha/beta knot"/>
    <property type="match status" value="1"/>
</dbReference>
<evidence type="ECO:0000256" key="3">
    <source>
        <dbReference type="ARBA" id="ARBA00022603"/>
    </source>
</evidence>
<evidence type="ECO:0000313" key="9">
    <source>
        <dbReference type="Proteomes" id="UP000266301"/>
    </source>
</evidence>
<comment type="similarity">
    <text evidence="6 7">Belongs to the RNA methyltransferase RlmH family.</text>
</comment>
<proteinExistence type="inferred from homology"/>
<dbReference type="GO" id="GO:0070038">
    <property type="term" value="F:rRNA (pseudouridine-N3-)-methyltransferase activity"/>
    <property type="evidence" value="ECO:0007669"/>
    <property type="project" value="UniProtKB-UniRule"/>
</dbReference>
<evidence type="ECO:0000256" key="1">
    <source>
        <dbReference type="ARBA" id="ARBA00022490"/>
    </source>
</evidence>
<dbReference type="RefSeq" id="WP_119974044.1">
    <property type="nucleotide sequence ID" value="NZ_CP032416.1"/>
</dbReference>
<dbReference type="Proteomes" id="UP000266301">
    <property type="component" value="Chromosome"/>
</dbReference>
<comment type="function">
    <text evidence="7">Specifically methylates the pseudouridine at position 1915 (m3Psi1915) in 23S rRNA.</text>
</comment>
<dbReference type="PIRSF" id="PIRSF004505">
    <property type="entry name" value="MT_bac"/>
    <property type="match status" value="1"/>
</dbReference>
<keyword evidence="3 7" id="KW-0489">Methyltransferase</keyword>
<evidence type="ECO:0000256" key="4">
    <source>
        <dbReference type="ARBA" id="ARBA00022679"/>
    </source>
</evidence>
<dbReference type="NCBIfam" id="NF000985">
    <property type="entry name" value="PRK00103.1-3"/>
    <property type="match status" value="1"/>
</dbReference>
<comment type="subcellular location">
    <subcellularLocation>
        <location evidence="7">Cytoplasm</location>
    </subcellularLocation>
</comment>
<protein>
    <recommendedName>
        <fullName evidence="7">Ribosomal RNA large subunit methyltransferase H</fullName>
        <ecNumber evidence="7">2.1.1.177</ecNumber>
    </recommendedName>
    <alternativeName>
        <fullName evidence="7">23S rRNA (pseudouridine1915-N3)-methyltransferase</fullName>
    </alternativeName>
    <alternativeName>
        <fullName evidence="7">23S rRNA m3Psi1915 methyltransferase</fullName>
    </alternativeName>
    <alternativeName>
        <fullName evidence="7">rRNA (pseudouridine-N3-)-methyltransferase RlmH</fullName>
    </alternativeName>
</protein>
<dbReference type="InterPro" id="IPR003742">
    <property type="entry name" value="RlmH-like"/>
</dbReference>
<dbReference type="Gene3D" id="3.40.1280.10">
    <property type="match status" value="1"/>
</dbReference>
<dbReference type="HAMAP" id="MF_00658">
    <property type="entry name" value="23SrRNA_methyltr_H"/>
    <property type="match status" value="1"/>
</dbReference>
<dbReference type="EMBL" id="CP032416">
    <property type="protein sequence ID" value="AYD41317.1"/>
    <property type="molecule type" value="Genomic_DNA"/>
</dbReference>
<name>A0A386H6E1_9CLOT</name>
<evidence type="ECO:0000256" key="7">
    <source>
        <dbReference type="HAMAP-Rule" id="MF_00658"/>
    </source>
</evidence>
<dbReference type="GO" id="GO:0005737">
    <property type="term" value="C:cytoplasm"/>
    <property type="evidence" value="ECO:0007669"/>
    <property type="project" value="UniProtKB-SubCell"/>
</dbReference>
<organism evidence="8 9">
    <name type="scientific">Clostridium fermenticellae</name>
    <dbReference type="NCBI Taxonomy" id="2068654"/>
    <lineage>
        <taxon>Bacteria</taxon>
        <taxon>Bacillati</taxon>
        <taxon>Bacillota</taxon>
        <taxon>Clostridia</taxon>
        <taxon>Eubacteriales</taxon>
        <taxon>Clostridiaceae</taxon>
        <taxon>Clostridium</taxon>
    </lineage>
</organism>
<dbReference type="InterPro" id="IPR029026">
    <property type="entry name" value="tRNA_m1G_MTases_N"/>
</dbReference>
<dbReference type="KEGG" id="cfer:D4Z93_12695"/>
<evidence type="ECO:0000256" key="5">
    <source>
        <dbReference type="ARBA" id="ARBA00022691"/>
    </source>
</evidence>
<feature type="binding site" evidence="7">
    <location>
        <begin position="127"/>
        <end position="132"/>
    </location>
    <ligand>
        <name>S-adenosyl-L-methionine</name>
        <dbReference type="ChEBI" id="CHEBI:59789"/>
    </ligand>
</feature>
<keyword evidence="4 7" id="KW-0808">Transferase</keyword>
<sequence length="159" mass="18420">MKINIICVGKIKENYLNDAIKEYSKRLSRYCKLQIIEIPDEKAPENYSNKEKEIIKSKEAASIIKHIKENSFILTLDLKGKMLSSEEMSYLIKDCGLRGHSNLNFIIGGSLGLSNKILSRANFSICFSKMTFPHQLMRVILLEQLYRSYKIINNEPYHK</sequence>
<keyword evidence="5 7" id="KW-0949">S-adenosyl-L-methionine</keyword>
<evidence type="ECO:0000313" key="8">
    <source>
        <dbReference type="EMBL" id="AYD41317.1"/>
    </source>
</evidence>
<keyword evidence="1 7" id="KW-0963">Cytoplasm</keyword>
<keyword evidence="9" id="KW-1185">Reference proteome</keyword>
<dbReference type="OrthoDB" id="9806643at2"/>
<comment type="subunit">
    <text evidence="7">Homodimer.</text>
</comment>
<reference evidence="8 9" key="1">
    <citation type="journal article" date="2019" name="Int. J. Syst. Evol. Microbiol.">
        <title>Clostridium fermenticellae sp. nov., isolated from the mud in a fermentation cellar for the production of the Chinese liquor, baijiu.</title>
        <authorList>
            <person name="Xu P.X."/>
            <person name="Chai L.J."/>
            <person name="Qiu T."/>
            <person name="Zhang X.J."/>
            <person name="Lu Z.M."/>
            <person name="Xiao C."/>
            <person name="Wang S.T."/>
            <person name="Shen C.H."/>
            <person name="Shi J.S."/>
            <person name="Xu Z.H."/>
        </authorList>
    </citation>
    <scope>NUCLEOTIDE SEQUENCE [LARGE SCALE GENOMIC DNA]</scope>
    <source>
        <strain evidence="8 9">JN500901</strain>
    </source>
</reference>
<dbReference type="CDD" id="cd18081">
    <property type="entry name" value="RlmH-like"/>
    <property type="match status" value="1"/>
</dbReference>